<evidence type="ECO:0000313" key="16">
    <source>
        <dbReference type="Proteomes" id="UP001301350"/>
    </source>
</evidence>
<evidence type="ECO:0000256" key="11">
    <source>
        <dbReference type="ARBA" id="ARBA00023242"/>
    </source>
</evidence>
<dbReference type="FunFam" id="1.10.8.60:FF:000010">
    <property type="entry name" value="RuvB-like helicase"/>
    <property type="match status" value="1"/>
</dbReference>
<feature type="region of interest" description="Disordered" evidence="13">
    <location>
        <begin position="485"/>
        <end position="514"/>
    </location>
</feature>
<comment type="catalytic activity">
    <reaction evidence="12">
        <text>ATP + H2O = ADP + phosphate + H(+)</text>
        <dbReference type="Rhea" id="RHEA:13065"/>
        <dbReference type="ChEBI" id="CHEBI:15377"/>
        <dbReference type="ChEBI" id="CHEBI:15378"/>
        <dbReference type="ChEBI" id="CHEBI:30616"/>
        <dbReference type="ChEBI" id="CHEBI:43474"/>
        <dbReference type="ChEBI" id="CHEBI:456216"/>
        <dbReference type="EC" id="3.6.4.12"/>
    </reaction>
</comment>
<keyword evidence="5 12" id="KW-0378">Hydrolase</keyword>
<dbReference type="FunFam" id="2.40.50.360:FF:000002">
    <property type="entry name" value="RuvB-like helicase"/>
    <property type="match status" value="1"/>
</dbReference>
<dbReference type="Proteomes" id="UP001301350">
    <property type="component" value="Unassembled WGS sequence"/>
</dbReference>
<evidence type="ECO:0000256" key="9">
    <source>
        <dbReference type="ARBA" id="ARBA00023163"/>
    </source>
</evidence>
<dbReference type="InterPro" id="IPR010339">
    <property type="entry name" value="TIP49_P-loop"/>
</dbReference>
<reference evidence="15 16" key="1">
    <citation type="submission" date="2022-07" db="EMBL/GenBank/DDBJ databases">
        <title>Genome-wide signatures of adaptation to extreme environments.</title>
        <authorList>
            <person name="Cho C.H."/>
            <person name="Yoon H.S."/>
        </authorList>
    </citation>
    <scope>NUCLEOTIDE SEQUENCE [LARGE SCALE GENOMIC DNA]</scope>
    <source>
        <strain evidence="15 16">DBV 063 E5</strain>
    </source>
</reference>
<feature type="domain" description="AAA+ ATPase" evidence="14">
    <location>
        <begin position="67"/>
        <end position="363"/>
    </location>
</feature>
<evidence type="ECO:0000256" key="2">
    <source>
        <dbReference type="ARBA" id="ARBA00007519"/>
    </source>
</evidence>
<dbReference type="Gene3D" id="3.40.50.300">
    <property type="entry name" value="P-loop containing nucleotide triphosphate hydrolases"/>
    <property type="match status" value="1"/>
</dbReference>
<evidence type="ECO:0000256" key="1">
    <source>
        <dbReference type="ARBA" id="ARBA00004123"/>
    </source>
</evidence>
<organism evidence="15 16">
    <name type="scientific">Cyanidium caldarium</name>
    <name type="common">Red alga</name>
    <dbReference type="NCBI Taxonomy" id="2771"/>
    <lineage>
        <taxon>Eukaryota</taxon>
        <taxon>Rhodophyta</taxon>
        <taxon>Bangiophyceae</taxon>
        <taxon>Cyanidiales</taxon>
        <taxon>Cyanidiaceae</taxon>
        <taxon>Cyanidium</taxon>
    </lineage>
</organism>
<evidence type="ECO:0000256" key="12">
    <source>
        <dbReference type="RuleBase" id="RU363048"/>
    </source>
</evidence>
<comment type="subcellular location">
    <subcellularLocation>
        <location evidence="1">Nucleus</location>
    </subcellularLocation>
</comment>
<dbReference type="GO" id="GO:0003678">
    <property type="term" value="F:DNA helicase activity"/>
    <property type="evidence" value="ECO:0007669"/>
    <property type="project" value="UniProtKB-EC"/>
</dbReference>
<evidence type="ECO:0000256" key="6">
    <source>
        <dbReference type="ARBA" id="ARBA00022806"/>
    </source>
</evidence>
<dbReference type="GO" id="GO:0006281">
    <property type="term" value="P:DNA repair"/>
    <property type="evidence" value="ECO:0007669"/>
    <property type="project" value="UniProtKB-KW"/>
</dbReference>
<evidence type="ECO:0000256" key="13">
    <source>
        <dbReference type="SAM" id="MobiDB-lite"/>
    </source>
</evidence>
<keyword evidence="10" id="KW-0234">DNA repair</keyword>
<keyword evidence="4" id="KW-0227">DNA damage</keyword>
<dbReference type="InterPro" id="IPR027238">
    <property type="entry name" value="RuvB-like"/>
</dbReference>
<dbReference type="Pfam" id="PF06068">
    <property type="entry name" value="TIP49"/>
    <property type="match status" value="1"/>
</dbReference>
<keyword evidence="8 12" id="KW-0805">Transcription regulation</keyword>
<evidence type="ECO:0000256" key="5">
    <source>
        <dbReference type="ARBA" id="ARBA00022801"/>
    </source>
</evidence>
<dbReference type="Pfam" id="PF17856">
    <property type="entry name" value="TIP49_C"/>
    <property type="match status" value="1"/>
</dbReference>
<keyword evidence="3 12" id="KW-0547">Nucleotide-binding</keyword>
<keyword evidence="11 12" id="KW-0539">Nucleus</keyword>
<dbReference type="SMART" id="SM00382">
    <property type="entry name" value="AAA"/>
    <property type="match status" value="1"/>
</dbReference>
<sequence length="514" mass="56036">MIEAVRTLDKVERIGAHSHIGGLGVDPTALEPLQNDGTASQQGMVGQRRARRAAAVVCRMVSEGQWAGRGVLIAGKPGTGKTALAMAMAQQLGPSTPFTKLTASEVYSLEVSKTESLTQAFRRSVGVHIREETDVIEGEVVEWEVEREQAAGSAAAAAAAGRLVLKTTDMETVYELGRKMMDALVRQRVKVGDVVSIDKASGRVTKLGRSFAHSRDYDATGAGTRFVACPEGEVQKRRQVEHLVSLHDIDVINSRQQGFLALFSGDTGEIKPEVREQIDAKVAQWCEEGKAEMVPGVLFIDEVHILDMECFSFLNRMLESDVAPLLVCASNRGVTRIRGTEYRSPHGLPVDFLDRLLIIATEPYAEEECREILRLRSVEEDVEVAPAALALLTKIALETSLRYAMYAMTASALICARRKAAAVEVEDVKKAYVLFMDTKRSTRYVQEHADDFLTMEEADTPVPPSRPAANGSSWLEAFGRDAAANMSTESAEAPARVAIRREEGDGTAPMQEAS</sequence>
<dbReference type="InterPro" id="IPR041048">
    <property type="entry name" value="RuvB-like_C"/>
</dbReference>
<evidence type="ECO:0000256" key="7">
    <source>
        <dbReference type="ARBA" id="ARBA00022840"/>
    </source>
</evidence>
<dbReference type="GO" id="GO:0005524">
    <property type="term" value="F:ATP binding"/>
    <property type="evidence" value="ECO:0007669"/>
    <property type="project" value="UniProtKB-KW"/>
</dbReference>
<evidence type="ECO:0000259" key="14">
    <source>
        <dbReference type="SMART" id="SM00382"/>
    </source>
</evidence>
<dbReference type="EC" id="3.6.4.12" evidence="12"/>
<evidence type="ECO:0000313" key="15">
    <source>
        <dbReference type="EMBL" id="KAK4534628.1"/>
    </source>
</evidence>
<dbReference type="PANTHER" id="PTHR11093">
    <property type="entry name" value="RUVB-RELATED REPTIN AND PONTIN"/>
    <property type="match status" value="1"/>
</dbReference>
<dbReference type="GO" id="GO:0005634">
    <property type="term" value="C:nucleus"/>
    <property type="evidence" value="ECO:0007669"/>
    <property type="project" value="UniProtKB-SubCell"/>
</dbReference>
<evidence type="ECO:0000256" key="3">
    <source>
        <dbReference type="ARBA" id="ARBA00022741"/>
    </source>
</evidence>
<evidence type="ECO:0000256" key="8">
    <source>
        <dbReference type="ARBA" id="ARBA00023015"/>
    </source>
</evidence>
<dbReference type="Gene3D" id="2.40.50.360">
    <property type="entry name" value="RuvB-like helicase, domain II"/>
    <property type="match status" value="1"/>
</dbReference>
<comment type="similarity">
    <text evidence="2 12">Belongs to the RuvB family.</text>
</comment>
<dbReference type="GO" id="GO:0016787">
    <property type="term" value="F:hydrolase activity"/>
    <property type="evidence" value="ECO:0007669"/>
    <property type="project" value="UniProtKB-KW"/>
</dbReference>
<dbReference type="Gene3D" id="1.10.8.60">
    <property type="match status" value="1"/>
</dbReference>
<dbReference type="AlphaFoldDB" id="A0AAV9IQU8"/>
<dbReference type="SUPFAM" id="SSF52540">
    <property type="entry name" value="P-loop containing nucleoside triphosphate hydrolases"/>
    <property type="match status" value="1"/>
</dbReference>
<evidence type="ECO:0000256" key="10">
    <source>
        <dbReference type="ARBA" id="ARBA00023204"/>
    </source>
</evidence>
<evidence type="ECO:0000256" key="4">
    <source>
        <dbReference type="ARBA" id="ARBA00022763"/>
    </source>
</evidence>
<accession>A0AAV9IQU8</accession>
<keyword evidence="6 12" id="KW-0347">Helicase</keyword>
<protein>
    <recommendedName>
        <fullName evidence="12">RuvB-like helicase</fullName>
        <ecNumber evidence="12">3.6.4.12</ecNumber>
    </recommendedName>
</protein>
<dbReference type="InterPro" id="IPR042487">
    <property type="entry name" value="RuvBL1/2_DNA/RNA_bd_dom"/>
</dbReference>
<name>A0AAV9IQU8_CYACA</name>
<keyword evidence="7 12" id="KW-0067">ATP-binding</keyword>
<keyword evidence="16" id="KW-1185">Reference proteome</keyword>
<dbReference type="FunFam" id="3.40.50.300:FF:002221">
    <property type="entry name" value="RuvB-like 2"/>
    <property type="match status" value="2"/>
</dbReference>
<keyword evidence="9 12" id="KW-0804">Transcription</keyword>
<dbReference type="InterPro" id="IPR027417">
    <property type="entry name" value="P-loop_NTPase"/>
</dbReference>
<dbReference type="EMBL" id="JANCYW010000002">
    <property type="protein sequence ID" value="KAK4534628.1"/>
    <property type="molecule type" value="Genomic_DNA"/>
</dbReference>
<comment type="caution">
    <text evidence="15">The sequence shown here is derived from an EMBL/GenBank/DDBJ whole genome shotgun (WGS) entry which is preliminary data.</text>
</comment>
<proteinExistence type="inferred from homology"/>
<gene>
    <name evidence="15" type="ORF">CDCA_CDCA02G0653</name>
</gene>
<dbReference type="InterPro" id="IPR003593">
    <property type="entry name" value="AAA+_ATPase"/>
</dbReference>